<dbReference type="EMBL" id="KV875730">
    <property type="protein sequence ID" value="RZR72650.1"/>
    <property type="molecule type" value="Genomic_DNA"/>
</dbReference>
<feature type="compositionally biased region" description="Pro residues" evidence="2">
    <location>
        <begin position="493"/>
        <end position="502"/>
    </location>
</feature>
<dbReference type="PROSITE" id="PS00028">
    <property type="entry name" value="ZINC_FINGER_C2H2_1"/>
    <property type="match status" value="1"/>
</dbReference>
<evidence type="ECO:0000256" key="1">
    <source>
        <dbReference type="PROSITE-ProRule" id="PRU00042"/>
    </source>
</evidence>
<protein>
    <recommendedName>
        <fullName evidence="3">C2H2-type domain-containing protein</fullName>
    </recommendedName>
</protein>
<reference evidence="4" key="1">
    <citation type="journal article" date="2018" name="Data Brief">
        <title>Genome sequence data from 17 accessions of Ensete ventricosum, a staple food crop for millions in Ethiopia.</title>
        <authorList>
            <person name="Yemataw Z."/>
            <person name="Muzemil S."/>
            <person name="Ambachew D."/>
            <person name="Tripathi L."/>
            <person name="Tesfaye K."/>
            <person name="Chala A."/>
            <person name="Farbos A."/>
            <person name="O'Neill P."/>
            <person name="Moore K."/>
            <person name="Grant M."/>
            <person name="Studholme D.J."/>
        </authorList>
    </citation>
    <scope>NUCLEOTIDE SEQUENCE [LARGE SCALE GENOMIC DNA]</scope>
    <source>
        <tissue evidence="4">Leaf</tissue>
    </source>
</reference>
<feature type="compositionally biased region" description="Basic and acidic residues" evidence="2">
    <location>
        <begin position="230"/>
        <end position="242"/>
    </location>
</feature>
<keyword evidence="1" id="KW-0863">Zinc-finger</keyword>
<dbReference type="GO" id="GO:0030155">
    <property type="term" value="P:regulation of cell adhesion"/>
    <property type="evidence" value="ECO:0007669"/>
    <property type="project" value="TreeGrafter"/>
</dbReference>
<evidence type="ECO:0000259" key="3">
    <source>
        <dbReference type="PROSITE" id="PS50157"/>
    </source>
</evidence>
<feature type="compositionally biased region" description="Polar residues" evidence="2">
    <location>
        <begin position="271"/>
        <end position="307"/>
    </location>
</feature>
<feature type="region of interest" description="Disordered" evidence="2">
    <location>
        <begin position="16"/>
        <end position="37"/>
    </location>
</feature>
<feature type="compositionally biased region" description="Pro residues" evidence="2">
    <location>
        <begin position="326"/>
        <end position="335"/>
    </location>
</feature>
<evidence type="ECO:0000313" key="4">
    <source>
        <dbReference type="EMBL" id="RZR72650.1"/>
    </source>
</evidence>
<dbReference type="InterPro" id="IPR013087">
    <property type="entry name" value="Znf_C2H2_type"/>
</dbReference>
<keyword evidence="1" id="KW-0479">Metal-binding</keyword>
<dbReference type="PROSITE" id="PS50157">
    <property type="entry name" value="ZINC_FINGER_C2H2_2"/>
    <property type="match status" value="1"/>
</dbReference>
<feature type="domain" description="C2H2-type" evidence="3">
    <location>
        <begin position="151"/>
        <end position="178"/>
    </location>
</feature>
<evidence type="ECO:0000256" key="2">
    <source>
        <dbReference type="SAM" id="MobiDB-lite"/>
    </source>
</evidence>
<dbReference type="InterPro" id="IPR040383">
    <property type="entry name" value="HAKAI/CBLL2"/>
</dbReference>
<keyword evidence="1" id="KW-0862">Zinc</keyword>
<feature type="region of interest" description="Disordered" evidence="2">
    <location>
        <begin position="486"/>
        <end position="527"/>
    </location>
</feature>
<feature type="compositionally biased region" description="Basic and acidic residues" evidence="2">
    <location>
        <begin position="27"/>
        <end position="37"/>
    </location>
</feature>
<dbReference type="PANTHER" id="PTHR13480">
    <property type="entry name" value="E3 UBIQUITIN-PROTEIN LIGASE HAKAI-RELATED"/>
    <property type="match status" value="1"/>
</dbReference>
<dbReference type="GO" id="GO:0008270">
    <property type="term" value="F:zinc ion binding"/>
    <property type="evidence" value="ECO:0007669"/>
    <property type="project" value="UniProtKB-KW"/>
</dbReference>
<name>A0A445MEE9_ENSVE</name>
<dbReference type="GO" id="GO:0061630">
    <property type="term" value="F:ubiquitin protein ligase activity"/>
    <property type="evidence" value="ECO:0007669"/>
    <property type="project" value="InterPro"/>
</dbReference>
<dbReference type="AlphaFoldDB" id="A0A445MEE9"/>
<dbReference type="PANTHER" id="PTHR13480:SF0">
    <property type="entry name" value="E3 UBIQUITIN-PROTEIN LIGASE HAKAI"/>
    <property type="match status" value="1"/>
</dbReference>
<feature type="compositionally biased region" description="Basic and acidic residues" evidence="2">
    <location>
        <begin position="184"/>
        <end position="203"/>
    </location>
</feature>
<feature type="compositionally biased region" description="Polar residues" evidence="2">
    <location>
        <begin position="509"/>
        <end position="527"/>
    </location>
</feature>
<dbReference type="GO" id="GO:0016567">
    <property type="term" value="P:protein ubiquitination"/>
    <property type="evidence" value="ECO:0007669"/>
    <property type="project" value="InterPro"/>
</dbReference>
<proteinExistence type="predicted"/>
<gene>
    <name evidence="4" type="ORF">BHM03_00015540</name>
</gene>
<organism evidence="4">
    <name type="scientific">Ensete ventricosum</name>
    <name type="common">Abyssinian banana</name>
    <name type="synonym">Musa ensete</name>
    <dbReference type="NCBI Taxonomy" id="4639"/>
    <lineage>
        <taxon>Eukaryota</taxon>
        <taxon>Viridiplantae</taxon>
        <taxon>Streptophyta</taxon>
        <taxon>Embryophyta</taxon>
        <taxon>Tracheophyta</taxon>
        <taxon>Spermatophyta</taxon>
        <taxon>Magnoliopsida</taxon>
        <taxon>Liliopsida</taxon>
        <taxon>Zingiberales</taxon>
        <taxon>Musaceae</taxon>
        <taxon>Ensete</taxon>
    </lineage>
</organism>
<feature type="region of interest" description="Disordered" evidence="2">
    <location>
        <begin position="174"/>
        <end position="339"/>
    </location>
</feature>
<sequence length="527" mass="56883">MKRFYHVQRFTERLLDRPAYAPNRKGGNREGGGERGGQRAMLQIRLSKGSAGDGGGAAAKPPPSADTVTVACPDHLVIADLPVAKSLGAVTSSAAVVRTVGRRSRRNLGERVHFCVRCDFPIALYGRLVRIPFCDERIQKIQSIKMMEGIFICAAPHCLKSFLKKSEFESHIHETHSNLLQSNTKKEGGTEEEARASSTDTHKQSFLQETSTARAPPKSGFSPSANSQQQDRDERAYRHQSGDHPPSMVPPHLKPMPFQSPHQRQPGDVQADNNPPQGFDNPNSWINQPQSFMSQSGPPNQQVSDQLLSEKHTGNPSQSPFSDYPPLQPPLPPNYQLPLNANQAVVPPAAFSYPLSAEGSQQYYSAPYEIPRPDLMPAGGPAQGSVLGYSPPPAGIASFAGSAPRPWGAGQMVVPLDRPFMLTQGLPEGYMNLTDSQGRIQSLQGDGSQLAGGWLLNHSQIGQESQLQGVSAANSDNKGVLAQLPQPVSLQGPLPPPPPLPLPMSQQLNAGNFSSFSAANQEGQRYG</sequence>
<feature type="compositionally biased region" description="Polar residues" evidence="2">
    <location>
        <begin position="204"/>
        <end position="213"/>
    </location>
</feature>
<accession>A0A445MEE9</accession>
<dbReference type="Proteomes" id="UP000290560">
    <property type="component" value="Unassembled WGS sequence"/>
</dbReference>